<accession>A0A0E9SUT0</accession>
<proteinExistence type="predicted"/>
<organism evidence="1">
    <name type="scientific">Anguilla anguilla</name>
    <name type="common">European freshwater eel</name>
    <name type="synonym">Muraena anguilla</name>
    <dbReference type="NCBI Taxonomy" id="7936"/>
    <lineage>
        <taxon>Eukaryota</taxon>
        <taxon>Metazoa</taxon>
        <taxon>Chordata</taxon>
        <taxon>Craniata</taxon>
        <taxon>Vertebrata</taxon>
        <taxon>Euteleostomi</taxon>
        <taxon>Actinopterygii</taxon>
        <taxon>Neopterygii</taxon>
        <taxon>Teleostei</taxon>
        <taxon>Anguilliformes</taxon>
        <taxon>Anguillidae</taxon>
        <taxon>Anguilla</taxon>
    </lineage>
</organism>
<protein>
    <submittedName>
        <fullName evidence="1">Uncharacterized protein</fullName>
    </submittedName>
</protein>
<reference evidence="1" key="2">
    <citation type="journal article" date="2015" name="Fish Shellfish Immunol.">
        <title>Early steps in the European eel (Anguilla anguilla)-Vibrio vulnificus interaction in the gills: Role of the RtxA13 toxin.</title>
        <authorList>
            <person name="Callol A."/>
            <person name="Pajuelo D."/>
            <person name="Ebbesson L."/>
            <person name="Teles M."/>
            <person name="MacKenzie S."/>
            <person name="Amaro C."/>
        </authorList>
    </citation>
    <scope>NUCLEOTIDE SEQUENCE</scope>
</reference>
<dbReference type="EMBL" id="GBXM01064182">
    <property type="protein sequence ID" value="JAH44395.1"/>
    <property type="molecule type" value="Transcribed_RNA"/>
</dbReference>
<name>A0A0E9SUT0_ANGAN</name>
<dbReference type="AlphaFoldDB" id="A0A0E9SUT0"/>
<evidence type="ECO:0000313" key="1">
    <source>
        <dbReference type="EMBL" id="JAH44395.1"/>
    </source>
</evidence>
<reference evidence="1" key="1">
    <citation type="submission" date="2014-11" db="EMBL/GenBank/DDBJ databases">
        <authorList>
            <person name="Amaro Gonzalez C."/>
        </authorList>
    </citation>
    <scope>NUCLEOTIDE SEQUENCE</scope>
</reference>
<sequence>MTSLFWCFENNGLMLWMIIIHNIFCYKSVQAGKITINVNIVAL</sequence>